<sequence>MYVDNWITGRETREEKLLVYHHTKNIKKEPGMELRVISNDTILISQWAAEGFDTYPVIYLSAWDQTRQKFIFSCKNQGIKKKGPLTSEEMMEAEYFLLKQELLRSFHTKIIAMQNGDDVCHKS</sequence>
<evidence type="ECO:0000313" key="2">
    <source>
        <dbReference type="Proteomes" id="UP000887013"/>
    </source>
</evidence>
<keyword evidence="2" id="KW-1185">Reference proteome</keyword>
<dbReference type="AlphaFoldDB" id="A0A8X6M5I7"/>
<dbReference type="EMBL" id="BMAW01041570">
    <property type="protein sequence ID" value="GFS29506.1"/>
    <property type="molecule type" value="Genomic_DNA"/>
</dbReference>
<accession>A0A8X6M5I7</accession>
<evidence type="ECO:0000313" key="1">
    <source>
        <dbReference type="EMBL" id="GFS29506.1"/>
    </source>
</evidence>
<dbReference type="Proteomes" id="UP000887013">
    <property type="component" value="Unassembled WGS sequence"/>
</dbReference>
<name>A0A8X6M5I7_NEPPI</name>
<gene>
    <name evidence="1" type="ORF">NPIL_205491</name>
</gene>
<comment type="caution">
    <text evidence="1">The sequence shown here is derived from an EMBL/GenBank/DDBJ whole genome shotgun (WGS) entry which is preliminary data.</text>
</comment>
<proteinExistence type="predicted"/>
<protein>
    <submittedName>
        <fullName evidence="1">Uncharacterized protein</fullName>
    </submittedName>
</protein>
<organism evidence="1 2">
    <name type="scientific">Nephila pilipes</name>
    <name type="common">Giant wood spider</name>
    <name type="synonym">Nephila maculata</name>
    <dbReference type="NCBI Taxonomy" id="299642"/>
    <lineage>
        <taxon>Eukaryota</taxon>
        <taxon>Metazoa</taxon>
        <taxon>Ecdysozoa</taxon>
        <taxon>Arthropoda</taxon>
        <taxon>Chelicerata</taxon>
        <taxon>Arachnida</taxon>
        <taxon>Araneae</taxon>
        <taxon>Araneomorphae</taxon>
        <taxon>Entelegynae</taxon>
        <taxon>Araneoidea</taxon>
        <taxon>Nephilidae</taxon>
        <taxon>Nephila</taxon>
    </lineage>
</organism>
<reference evidence="1" key="1">
    <citation type="submission" date="2020-08" db="EMBL/GenBank/DDBJ databases">
        <title>Multicomponent nature underlies the extraordinary mechanical properties of spider dragline silk.</title>
        <authorList>
            <person name="Kono N."/>
            <person name="Nakamura H."/>
            <person name="Mori M."/>
            <person name="Yoshida Y."/>
            <person name="Ohtoshi R."/>
            <person name="Malay A.D."/>
            <person name="Moran D.A.P."/>
            <person name="Tomita M."/>
            <person name="Numata K."/>
            <person name="Arakawa K."/>
        </authorList>
    </citation>
    <scope>NUCLEOTIDE SEQUENCE</scope>
</reference>
<dbReference type="OrthoDB" id="8061911at2759"/>